<evidence type="ECO:0000256" key="1">
    <source>
        <dbReference type="ARBA" id="ARBA00007092"/>
    </source>
</evidence>
<dbReference type="EMBL" id="LN614827">
    <property type="protein sequence ID" value="CEG58492.1"/>
    <property type="molecule type" value="Genomic_DNA"/>
</dbReference>
<feature type="active site" description="Proton donor/acceptor" evidence="5">
    <location>
        <position position="149"/>
    </location>
</feature>
<dbReference type="Pfam" id="PF03372">
    <property type="entry name" value="Exo_endo_phos"/>
    <property type="match status" value="1"/>
</dbReference>
<dbReference type="GO" id="GO:0046872">
    <property type="term" value="F:metal ion binding"/>
    <property type="evidence" value="ECO:0007669"/>
    <property type="project" value="UniProtKB-KW"/>
</dbReference>
<feature type="site" description="Interaction with DNA substrate" evidence="7">
    <location>
        <position position="247"/>
    </location>
</feature>
<keyword evidence="2 6" id="KW-0479">Metal-binding</keyword>
<dbReference type="HOGENOM" id="CLU_027539_3_0_6"/>
<dbReference type="InterPro" id="IPR036691">
    <property type="entry name" value="Endo/exonu/phosph_ase_sf"/>
</dbReference>
<feature type="binding site" evidence="6">
    <location>
        <position position="35"/>
    </location>
    <ligand>
        <name>Mg(2+)</name>
        <dbReference type="ChEBI" id="CHEBI:18420"/>
        <label>1</label>
    </ligand>
</feature>
<dbReference type="GO" id="GO:0006284">
    <property type="term" value="P:base-excision repair"/>
    <property type="evidence" value="ECO:0007669"/>
    <property type="project" value="TreeGrafter"/>
</dbReference>
<evidence type="ECO:0000313" key="10">
    <source>
        <dbReference type="Proteomes" id="UP000032430"/>
    </source>
</evidence>
<evidence type="ECO:0000256" key="2">
    <source>
        <dbReference type="ARBA" id="ARBA00022723"/>
    </source>
</evidence>
<dbReference type="OrthoDB" id="9803914at2"/>
<name>A0A098G7R1_9GAMM</name>
<comment type="cofactor">
    <cofactor evidence="6">
        <name>Mg(2+)</name>
        <dbReference type="ChEBI" id="CHEBI:18420"/>
    </cofactor>
    <cofactor evidence="6">
        <name>Mn(2+)</name>
        <dbReference type="ChEBI" id="CHEBI:29035"/>
    </cofactor>
    <text evidence="6">Probably binds two magnesium or manganese ions per subunit.</text>
</comment>
<dbReference type="PROSITE" id="PS00726">
    <property type="entry name" value="AP_NUCLEASE_F1_1"/>
    <property type="match status" value="1"/>
</dbReference>
<dbReference type="SUPFAM" id="SSF56219">
    <property type="entry name" value="DNase I-like"/>
    <property type="match status" value="1"/>
</dbReference>
<dbReference type="InterPro" id="IPR020847">
    <property type="entry name" value="AP_endonuclease_F1_BS"/>
</dbReference>
<dbReference type="CDD" id="cd10281">
    <property type="entry name" value="Nape_like_AP-endo"/>
    <property type="match status" value="1"/>
</dbReference>
<keyword evidence="3" id="KW-0378">Hydrolase</keyword>
<protein>
    <submittedName>
        <fullName evidence="9">Exodeoxyribonuclease III</fullName>
    </submittedName>
</protein>
<evidence type="ECO:0000256" key="7">
    <source>
        <dbReference type="PIRSR" id="PIRSR604808-3"/>
    </source>
</evidence>
<feature type="domain" description="Endonuclease/exonuclease/phosphatase" evidence="8">
    <location>
        <begin position="4"/>
        <end position="247"/>
    </location>
</feature>
<dbReference type="GO" id="GO:0008311">
    <property type="term" value="F:double-stranded DNA 3'-5' DNA exonuclease activity"/>
    <property type="evidence" value="ECO:0007669"/>
    <property type="project" value="TreeGrafter"/>
</dbReference>
<accession>A0A098G7R1</accession>
<dbReference type="KEGG" id="lfa:LFA_3151"/>
<dbReference type="NCBIfam" id="TIGR00195">
    <property type="entry name" value="exoDNase_III"/>
    <property type="match status" value="1"/>
</dbReference>
<dbReference type="PANTHER" id="PTHR22748:SF6">
    <property type="entry name" value="DNA-(APURINIC OR APYRIMIDINIC SITE) ENDONUCLEASE"/>
    <property type="match status" value="1"/>
</dbReference>
<reference evidence="10" key="1">
    <citation type="submission" date="2014-09" db="EMBL/GenBank/DDBJ databases">
        <authorList>
            <person name="Gomez-Valero L."/>
        </authorList>
    </citation>
    <scope>NUCLEOTIDE SEQUENCE [LARGE SCALE GENOMIC DNA]</scope>
    <source>
        <strain evidence="10">ATCC700992</strain>
    </source>
</reference>
<evidence type="ECO:0000259" key="8">
    <source>
        <dbReference type="Pfam" id="PF03372"/>
    </source>
</evidence>
<dbReference type="InterPro" id="IPR004808">
    <property type="entry name" value="AP_endonuc_1"/>
</dbReference>
<feature type="binding site" evidence="6">
    <location>
        <position position="247"/>
    </location>
    <ligand>
        <name>Mg(2+)</name>
        <dbReference type="ChEBI" id="CHEBI:18420"/>
        <label>1</label>
    </ligand>
</feature>
<feature type="site" description="Important for catalytic activity" evidence="7">
    <location>
        <position position="221"/>
    </location>
</feature>
<dbReference type="RefSeq" id="WP_045096800.1">
    <property type="nucleotide sequence ID" value="NZ_LN614827.1"/>
</dbReference>
<proteinExistence type="inferred from homology"/>
<dbReference type="GO" id="GO:0008081">
    <property type="term" value="F:phosphoric diester hydrolase activity"/>
    <property type="evidence" value="ECO:0007669"/>
    <property type="project" value="TreeGrafter"/>
</dbReference>
<dbReference type="NCBIfam" id="TIGR00633">
    <property type="entry name" value="xth"/>
    <property type="match status" value="1"/>
</dbReference>
<evidence type="ECO:0000256" key="4">
    <source>
        <dbReference type="ARBA" id="ARBA00022842"/>
    </source>
</evidence>
<dbReference type="Proteomes" id="UP000032430">
    <property type="component" value="Chromosome I"/>
</dbReference>
<evidence type="ECO:0000256" key="6">
    <source>
        <dbReference type="PIRSR" id="PIRSR604808-2"/>
    </source>
</evidence>
<dbReference type="GO" id="GO:0003906">
    <property type="term" value="F:DNA-(apurinic or apyrimidinic site) endonuclease activity"/>
    <property type="evidence" value="ECO:0007669"/>
    <property type="project" value="TreeGrafter"/>
</dbReference>
<dbReference type="InterPro" id="IPR005135">
    <property type="entry name" value="Endo/exonuclease/phosphatase"/>
</dbReference>
<feature type="active site" evidence="5">
    <location>
        <position position="109"/>
    </location>
</feature>
<evidence type="ECO:0000313" key="9">
    <source>
        <dbReference type="EMBL" id="CEG58492.1"/>
    </source>
</evidence>
<evidence type="ECO:0000256" key="3">
    <source>
        <dbReference type="ARBA" id="ARBA00022801"/>
    </source>
</evidence>
<sequence length="260" mass="30553">MKIISFNANGIRASARNGFFEWLAEQDADFVCIQETKAQTEQLVPEEVYYPRDYYCEYFDAEKKGYSGVAIYARHKPERVVKGMGFDSCDKEGRYLQFDYPKLSVISLYLPSGTSGDERQGVKYNFLEQFAKHLMNLKNEGRELIICGDYNIAHKKVDLKNWRGNQKNSGFLPEERAWMDELFGPMGFVDAFRVHNQEEEQYTWWSYRSRAWEKNVGWRIDYQVVTPGLTEYVVDSRIFREARLSDHAPLLIEYKGDWCV</sequence>
<feature type="binding site" evidence="6">
    <location>
        <position position="246"/>
    </location>
    <ligand>
        <name>Mg(2+)</name>
        <dbReference type="ChEBI" id="CHEBI:18420"/>
        <label>1</label>
    </ligand>
</feature>
<dbReference type="GO" id="GO:0003677">
    <property type="term" value="F:DNA binding"/>
    <property type="evidence" value="ECO:0007669"/>
    <property type="project" value="InterPro"/>
</dbReference>
<feature type="site" description="Transition state stabilizer" evidence="7">
    <location>
        <position position="151"/>
    </location>
</feature>
<evidence type="ECO:0000256" key="5">
    <source>
        <dbReference type="PIRSR" id="PIRSR604808-1"/>
    </source>
</evidence>
<organism evidence="9 10">
    <name type="scientific">Legionella fallonii LLAP-10</name>
    <dbReference type="NCBI Taxonomy" id="1212491"/>
    <lineage>
        <taxon>Bacteria</taxon>
        <taxon>Pseudomonadati</taxon>
        <taxon>Pseudomonadota</taxon>
        <taxon>Gammaproteobacteria</taxon>
        <taxon>Legionellales</taxon>
        <taxon>Legionellaceae</taxon>
        <taxon>Legionella</taxon>
    </lineage>
</organism>
<comment type="similarity">
    <text evidence="1">Belongs to the DNA repair enzymes AP/ExoA family.</text>
</comment>
<keyword evidence="4 6" id="KW-0460">Magnesium</keyword>
<feature type="binding site" evidence="6">
    <location>
        <position position="149"/>
    </location>
    <ligand>
        <name>Mg(2+)</name>
        <dbReference type="ChEBI" id="CHEBI:18420"/>
        <label>1</label>
    </ligand>
</feature>
<feature type="active site" description="Proton acceptor" evidence="5">
    <location>
        <position position="247"/>
    </location>
</feature>
<dbReference type="AlphaFoldDB" id="A0A098G7R1"/>
<keyword evidence="6" id="KW-0464">Manganese</keyword>
<dbReference type="Gene3D" id="3.60.10.10">
    <property type="entry name" value="Endonuclease/exonuclease/phosphatase"/>
    <property type="match status" value="1"/>
</dbReference>
<keyword evidence="10" id="KW-1185">Reference proteome</keyword>
<feature type="binding site" evidence="6">
    <location>
        <position position="151"/>
    </location>
    <ligand>
        <name>Mg(2+)</name>
        <dbReference type="ChEBI" id="CHEBI:18420"/>
        <label>1</label>
    </ligand>
</feature>
<dbReference type="PROSITE" id="PS51435">
    <property type="entry name" value="AP_NUCLEASE_F1_4"/>
    <property type="match status" value="1"/>
</dbReference>
<gene>
    <name evidence="9" type="primary">exoA</name>
    <name evidence="9" type="ORF">LFA_3151</name>
</gene>
<dbReference type="STRING" id="1212491.LFA_3151"/>
<feature type="binding site" evidence="6">
    <location>
        <position position="7"/>
    </location>
    <ligand>
        <name>Mg(2+)</name>
        <dbReference type="ChEBI" id="CHEBI:18420"/>
        <label>1</label>
    </ligand>
</feature>
<dbReference type="PANTHER" id="PTHR22748">
    <property type="entry name" value="AP ENDONUCLEASE"/>
    <property type="match status" value="1"/>
</dbReference>
<dbReference type="FunFam" id="3.60.10.10:FF:000026">
    <property type="entry name" value="Exodeoxyribonuclease III"/>
    <property type="match status" value="1"/>
</dbReference>